<accession>A0ABD2D790</accession>
<dbReference type="Proteomes" id="UP001610411">
    <property type="component" value="Unassembled WGS sequence"/>
</dbReference>
<comment type="caution">
    <text evidence="2">The sequence shown here is derived from an EMBL/GenBank/DDBJ whole genome shotgun (WGS) entry which is preliminary data.</text>
</comment>
<proteinExistence type="inferred from homology"/>
<dbReference type="Pfam" id="PF20721">
    <property type="entry name" value="C19orf12"/>
    <property type="match status" value="1"/>
</dbReference>
<feature type="non-terminal residue" evidence="2">
    <location>
        <position position="1"/>
    </location>
</feature>
<comment type="similarity">
    <text evidence="1">Belongs to the C19orf12 family.</text>
</comment>
<dbReference type="AlphaFoldDB" id="A0ABD2D790"/>
<sequence>GAVGGLLGAWMTSGEFKSVPQIIMELPPAEQQKLFNEATAIIRPCSSSCWQCW</sequence>
<evidence type="ECO:0000313" key="3">
    <source>
        <dbReference type="Proteomes" id="UP001610411"/>
    </source>
</evidence>
<keyword evidence="3" id="KW-1185">Reference proteome</keyword>
<name>A0ABD2D790_DAUMA</name>
<dbReference type="EMBL" id="JBFSEQ010000013">
    <property type="protein sequence ID" value="KAL2762511.1"/>
    <property type="molecule type" value="Genomic_DNA"/>
</dbReference>
<organism evidence="2 3">
    <name type="scientific">Daubentonia madagascariensis</name>
    <name type="common">Aye-aye</name>
    <name type="synonym">Sciurus madagascariensis</name>
    <dbReference type="NCBI Taxonomy" id="31869"/>
    <lineage>
        <taxon>Eukaryota</taxon>
        <taxon>Metazoa</taxon>
        <taxon>Chordata</taxon>
        <taxon>Craniata</taxon>
        <taxon>Vertebrata</taxon>
        <taxon>Euteleostomi</taxon>
        <taxon>Mammalia</taxon>
        <taxon>Eutheria</taxon>
        <taxon>Euarchontoglires</taxon>
        <taxon>Primates</taxon>
        <taxon>Strepsirrhini</taxon>
        <taxon>Chiromyiformes</taxon>
        <taxon>Daubentoniidae</taxon>
        <taxon>Daubentonia</taxon>
    </lineage>
</organism>
<evidence type="ECO:0000256" key="1">
    <source>
        <dbReference type="ARBA" id="ARBA00029457"/>
    </source>
</evidence>
<dbReference type="InterPro" id="IPR033369">
    <property type="entry name" value="C19orf12"/>
</dbReference>
<gene>
    <name evidence="2" type="ORF">WCI35_030896</name>
</gene>
<reference evidence="2 3" key="1">
    <citation type="journal article" date="2024" name="G3 (Bethesda)">
        <title>A hybrid genome assembly of the endangered aye-aye (Daubentonia madagascariensis).</title>
        <authorList>
            <person name="Versoza C.J."/>
            <person name="Pfeifer S.P."/>
        </authorList>
    </citation>
    <scope>NUCLEOTIDE SEQUENCE [LARGE SCALE GENOMIC DNA]</scope>
    <source>
        <strain evidence="2">6821</strain>
    </source>
</reference>
<dbReference type="PANTHER" id="PTHR31493">
    <property type="entry name" value="NAZO FAMILY MEMBER"/>
    <property type="match status" value="1"/>
</dbReference>
<evidence type="ECO:0000313" key="2">
    <source>
        <dbReference type="EMBL" id="KAL2762511.1"/>
    </source>
</evidence>
<dbReference type="PANTHER" id="PTHR31493:SF1">
    <property type="entry name" value="PROTEIN C19ORF12"/>
    <property type="match status" value="1"/>
</dbReference>
<protein>
    <submittedName>
        <fullName evidence="2">Protein C19orf12 isoform 3</fullName>
    </submittedName>
</protein>